<gene>
    <name evidence="1" type="ORF">TI39_contig5841g00026</name>
</gene>
<dbReference type="EMBL" id="LAFY01005796">
    <property type="protein sequence ID" value="KJX92560.1"/>
    <property type="molecule type" value="Genomic_DNA"/>
</dbReference>
<dbReference type="Gene3D" id="3.10.450.50">
    <property type="match status" value="1"/>
</dbReference>
<dbReference type="Proteomes" id="UP000033647">
    <property type="component" value="Unassembled WGS sequence"/>
</dbReference>
<evidence type="ECO:0000313" key="2">
    <source>
        <dbReference type="Proteomes" id="UP000033647"/>
    </source>
</evidence>
<dbReference type="InterPro" id="IPR032710">
    <property type="entry name" value="NTF2-like_dom_sf"/>
</dbReference>
<dbReference type="PANTHER" id="PTHR38436">
    <property type="entry name" value="POLYKETIDE CYCLASE SNOAL-LIKE DOMAIN"/>
    <property type="match status" value="1"/>
</dbReference>
<dbReference type="PANTHER" id="PTHR38436:SF3">
    <property type="entry name" value="CARBOXYMETHYLENEBUTENOLIDASE-RELATED"/>
    <property type="match status" value="1"/>
</dbReference>
<dbReference type="AlphaFoldDB" id="A0A0F4G8K3"/>
<comment type="caution">
    <text evidence="1">The sequence shown here is derived from an EMBL/GenBank/DDBJ whole genome shotgun (WGS) entry which is preliminary data.</text>
</comment>
<protein>
    <submittedName>
        <fullName evidence="1">Uncharacterized protein</fullName>
    </submittedName>
</protein>
<dbReference type="InterPro" id="IPR009959">
    <property type="entry name" value="Cyclase_SnoaL-like"/>
</dbReference>
<accession>A0A0F4G8K3</accession>
<organism evidence="1 2">
    <name type="scientific">Zymoseptoria brevis</name>
    <dbReference type="NCBI Taxonomy" id="1047168"/>
    <lineage>
        <taxon>Eukaryota</taxon>
        <taxon>Fungi</taxon>
        <taxon>Dikarya</taxon>
        <taxon>Ascomycota</taxon>
        <taxon>Pezizomycotina</taxon>
        <taxon>Dothideomycetes</taxon>
        <taxon>Dothideomycetidae</taxon>
        <taxon>Mycosphaerellales</taxon>
        <taxon>Mycosphaerellaceae</taxon>
        <taxon>Zymoseptoria</taxon>
    </lineage>
</organism>
<evidence type="ECO:0000313" key="1">
    <source>
        <dbReference type="EMBL" id="KJX92560.1"/>
    </source>
</evidence>
<dbReference type="GO" id="GO:0030638">
    <property type="term" value="P:polyketide metabolic process"/>
    <property type="evidence" value="ECO:0007669"/>
    <property type="project" value="InterPro"/>
</dbReference>
<dbReference type="OrthoDB" id="5440at2759"/>
<reference evidence="1 2" key="1">
    <citation type="submission" date="2015-03" db="EMBL/GenBank/DDBJ databases">
        <title>RNA-seq based gene annotation and comparative genomics of four Zymoseptoria species reveal species-specific pathogenicity related genes and transposable element activity.</title>
        <authorList>
            <person name="Grandaubert J."/>
            <person name="Bhattacharyya A."/>
            <person name="Stukenbrock E.H."/>
        </authorList>
    </citation>
    <scope>NUCLEOTIDE SEQUENCE [LARGE SCALE GENOMIC DNA]</scope>
    <source>
        <strain evidence="1 2">Zb18110</strain>
    </source>
</reference>
<dbReference type="SUPFAM" id="SSF54427">
    <property type="entry name" value="NTF2-like"/>
    <property type="match status" value="1"/>
</dbReference>
<proteinExistence type="predicted"/>
<sequence length="419" mass="46835">MPEFAYGSGLPQPVPPMKPEQIAEGVTLIRPLSRKGVGPGIILLVSDQQSDTPIEIENGIPSLRMKWAEEGYCVVEIRPQASSSALKTAVEKLDACQECEPKDKMGLVCYDTDMWSKTASSLASLTGRIVSAAVYANARDHARLSSQVSIPTIWHLTGKSETKPVHKAPHKIYEYATTENCTFPIPFHCDFQYAMEAVTHSRNLAFLKSKMNGPYFDLELLWEEHTYYEFEARDVEATMMTMVEEPYVNHVPTLTGGIGRKALTDFYTNHFVFSNPKDTELELISRTVGIDRVVDEFIYKFTHDMMIDWLFPGVPPTYRYVQIPMMAIVNCRGDRLYHEHISWDQSTALRQIGALPEKLPLAVDASKAATNGHVNGNGVATGNNYEIVLPVAGEDTVAKMRDKNSVASNAMFEFQAKEV</sequence>
<keyword evidence="2" id="KW-1185">Reference proteome</keyword>
<name>A0A0F4G8K3_9PEZI</name>
<dbReference type="STRING" id="1047168.A0A0F4G8K3"/>